<dbReference type="Pfam" id="PF07521">
    <property type="entry name" value="RMMBL"/>
    <property type="match status" value="1"/>
</dbReference>
<dbReference type="SMART" id="SM01027">
    <property type="entry name" value="Beta-Casp"/>
    <property type="match status" value="1"/>
</dbReference>
<evidence type="ECO:0000256" key="1">
    <source>
        <dbReference type="ARBA" id="ARBA00022801"/>
    </source>
</evidence>
<dbReference type="InterPro" id="IPR022712">
    <property type="entry name" value="Beta_Casp"/>
</dbReference>
<dbReference type="GO" id="GO:0016787">
    <property type="term" value="F:hydrolase activity"/>
    <property type="evidence" value="ECO:0007669"/>
    <property type="project" value="UniProtKB-KW"/>
</dbReference>
<dbReference type="Pfam" id="PF10996">
    <property type="entry name" value="Beta-Casp"/>
    <property type="match status" value="1"/>
</dbReference>
<dbReference type="EMBL" id="MFLF01000013">
    <property type="protein sequence ID" value="OGG59611.1"/>
    <property type="molecule type" value="Genomic_DNA"/>
</dbReference>
<comment type="caution">
    <text evidence="4">The sequence shown here is derived from an EMBL/GenBank/DDBJ whole genome shotgun (WGS) entry which is preliminary data.</text>
</comment>
<dbReference type="InterPro" id="IPR001279">
    <property type="entry name" value="Metallo-B-lactamas"/>
</dbReference>
<feature type="domain" description="Metallo-beta-lactamase" evidence="2">
    <location>
        <begin position="15"/>
        <end position="235"/>
    </location>
</feature>
<evidence type="ECO:0000259" key="2">
    <source>
        <dbReference type="SMART" id="SM00849"/>
    </source>
</evidence>
<dbReference type="GO" id="GO:0004521">
    <property type="term" value="F:RNA endonuclease activity"/>
    <property type="evidence" value="ECO:0007669"/>
    <property type="project" value="TreeGrafter"/>
</dbReference>
<dbReference type="Proteomes" id="UP000178794">
    <property type="component" value="Unassembled WGS sequence"/>
</dbReference>
<dbReference type="Gene3D" id="3.40.50.10890">
    <property type="match status" value="1"/>
</dbReference>
<dbReference type="PANTHER" id="PTHR11203">
    <property type="entry name" value="CLEAVAGE AND POLYADENYLATION SPECIFICITY FACTOR FAMILY MEMBER"/>
    <property type="match status" value="1"/>
</dbReference>
<dbReference type="Pfam" id="PF16661">
    <property type="entry name" value="Lactamase_B_6"/>
    <property type="match status" value="1"/>
</dbReference>
<name>A0A1F6DE02_9BACT</name>
<dbReference type="Gene3D" id="3.60.15.10">
    <property type="entry name" value="Ribonuclease Z/Hydroxyacylglutathione hydrolase-like"/>
    <property type="match status" value="1"/>
</dbReference>
<feature type="domain" description="Beta-Casp" evidence="3">
    <location>
        <begin position="240"/>
        <end position="365"/>
    </location>
</feature>
<dbReference type="InterPro" id="IPR036866">
    <property type="entry name" value="RibonucZ/Hydroxyglut_hydro"/>
</dbReference>
<dbReference type="CDD" id="cd16295">
    <property type="entry name" value="TTHA0252-CPSF-like_MBL-fold"/>
    <property type="match status" value="1"/>
</dbReference>
<dbReference type="SUPFAM" id="SSF56281">
    <property type="entry name" value="Metallo-hydrolase/oxidoreductase"/>
    <property type="match status" value="1"/>
</dbReference>
<evidence type="ECO:0000313" key="4">
    <source>
        <dbReference type="EMBL" id="OGG59611.1"/>
    </source>
</evidence>
<protein>
    <recommendedName>
        <fullName evidence="6">MBL fold hydrolase</fullName>
    </recommendedName>
</protein>
<sequence>MQTKLTFWSGVHDATGANFMLETGKATLLIDCGLIQGQHAQTINCEVFPYDAKKVDALLVTHAHADHIGRIPKLVREGFSGSIYTTEATRDLSQYMLEDALGVMRQEAKRDGTQPCYDETDVARAMALFRAVSYGDTVELPDGVTATFTDAGHILGSAIITLRRGEKVFVASGDIGNQPQPLLGAPNIPEKYDYLIMESVYGDRVHEDVADRKAKLLAVIEEARAKNGTLIIPAFSLERTQGLLYEINNAVESGDIEQIPIFLDSPLAIKVTEVYRKHPEYMRHDVQEQIHNGDDIFSFPGLEVSASKEDSEAIHHTRGAKIIIAGSGMSHGGRILAHERRYLPDPTTTVLLVGYQGVGTLGRKLRDGAKELRIAGENIPVRAAVRVIDGYSAHADRDQLVAFVELGAATVKKVFVAMGEESASLFLVQRLRDFLGVDAVAPTPGESFIIEF</sequence>
<evidence type="ECO:0000313" key="5">
    <source>
        <dbReference type="Proteomes" id="UP000178794"/>
    </source>
</evidence>
<gene>
    <name evidence="4" type="ORF">A3C89_00115</name>
</gene>
<dbReference type="SMART" id="SM00849">
    <property type="entry name" value="Lactamase_B"/>
    <property type="match status" value="1"/>
</dbReference>
<dbReference type="InterPro" id="IPR011108">
    <property type="entry name" value="RMMBL"/>
</dbReference>
<dbReference type="AlphaFoldDB" id="A0A1F6DE02"/>
<evidence type="ECO:0000259" key="3">
    <source>
        <dbReference type="SMART" id="SM01027"/>
    </source>
</evidence>
<dbReference type="PANTHER" id="PTHR11203:SF37">
    <property type="entry name" value="INTEGRATOR COMPLEX SUBUNIT 11"/>
    <property type="match status" value="1"/>
</dbReference>
<organism evidence="4 5">
    <name type="scientific">Candidatus Kaiserbacteria bacterium RIFCSPHIGHO2_02_FULL_50_50</name>
    <dbReference type="NCBI Taxonomy" id="1798492"/>
    <lineage>
        <taxon>Bacteria</taxon>
        <taxon>Candidatus Kaiseribacteriota</taxon>
    </lineage>
</organism>
<keyword evidence="1" id="KW-0378">Hydrolase</keyword>
<proteinExistence type="predicted"/>
<dbReference type="STRING" id="1798492.A3C89_00115"/>
<accession>A0A1F6DE02</accession>
<reference evidence="4 5" key="1">
    <citation type="journal article" date="2016" name="Nat. Commun.">
        <title>Thousands of microbial genomes shed light on interconnected biogeochemical processes in an aquifer system.</title>
        <authorList>
            <person name="Anantharaman K."/>
            <person name="Brown C.T."/>
            <person name="Hug L.A."/>
            <person name="Sharon I."/>
            <person name="Castelle C.J."/>
            <person name="Probst A.J."/>
            <person name="Thomas B.C."/>
            <person name="Singh A."/>
            <person name="Wilkins M.J."/>
            <person name="Karaoz U."/>
            <person name="Brodie E.L."/>
            <person name="Williams K.H."/>
            <person name="Hubbard S.S."/>
            <person name="Banfield J.F."/>
        </authorList>
    </citation>
    <scope>NUCLEOTIDE SEQUENCE [LARGE SCALE GENOMIC DNA]</scope>
</reference>
<evidence type="ECO:0008006" key="6">
    <source>
        <dbReference type="Google" id="ProtNLM"/>
    </source>
</evidence>
<dbReference type="InterPro" id="IPR050698">
    <property type="entry name" value="MBL"/>
</dbReference>